<dbReference type="Proteomes" id="UP001501446">
    <property type="component" value="Unassembled WGS sequence"/>
</dbReference>
<gene>
    <name evidence="1" type="ORF">GCM10025781_27320</name>
</gene>
<comment type="caution">
    <text evidence="1">The sequence shown here is derived from an EMBL/GenBank/DDBJ whole genome shotgun (WGS) entry which is preliminary data.</text>
</comment>
<proteinExistence type="predicted"/>
<evidence type="ECO:0000313" key="2">
    <source>
        <dbReference type="Proteomes" id="UP001501446"/>
    </source>
</evidence>
<protein>
    <submittedName>
        <fullName evidence="1">Uncharacterized protein</fullName>
    </submittedName>
</protein>
<sequence>MTLGTPSNDMRFALETALYFPHIRVPKAAWFTQVLLYWEDVASIIPRPSGTTDITN</sequence>
<evidence type="ECO:0000313" key="1">
    <source>
        <dbReference type="EMBL" id="GAA4707227.1"/>
    </source>
</evidence>
<keyword evidence="2" id="KW-1185">Reference proteome</keyword>
<organism evidence="1 2">
    <name type="scientific">Kocuria gwangalliensis</name>
    <dbReference type="NCBI Taxonomy" id="501592"/>
    <lineage>
        <taxon>Bacteria</taxon>
        <taxon>Bacillati</taxon>
        <taxon>Actinomycetota</taxon>
        <taxon>Actinomycetes</taxon>
        <taxon>Micrococcales</taxon>
        <taxon>Micrococcaceae</taxon>
        <taxon>Kocuria</taxon>
    </lineage>
</organism>
<accession>A0ABP8XI82</accession>
<name>A0ABP8XI82_9MICC</name>
<dbReference type="EMBL" id="BAABLN010000067">
    <property type="protein sequence ID" value="GAA4707227.1"/>
    <property type="molecule type" value="Genomic_DNA"/>
</dbReference>
<reference evidence="2" key="1">
    <citation type="journal article" date="2019" name="Int. J. Syst. Evol. Microbiol.">
        <title>The Global Catalogue of Microorganisms (GCM) 10K type strain sequencing project: providing services to taxonomists for standard genome sequencing and annotation.</title>
        <authorList>
            <consortium name="The Broad Institute Genomics Platform"/>
            <consortium name="The Broad Institute Genome Sequencing Center for Infectious Disease"/>
            <person name="Wu L."/>
            <person name="Ma J."/>
        </authorList>
    </citation>
    <scope>NUCLEOTIDE SEQUENCE [LARGE SCALE GENOMIC DNA]</scope>
    <source>
        <strain evidence="2">JCM 18958</strain>
    </source>
</reference>